<feature type="non-terminal residue" evidence="1">
    <location>
        <position position="1"/>
    </location>
</feature>
<accession>A0ACA9QZM0</accession>
<reference evidence="1" key="1">
    <citation type="submission" date="2021-06" db="EMBL/GenBank/DDBJ databases">
        <authorList>
            <person name="Kallberg Y."/>
            <person name="Tangrot J."/>
            <person name="Rosling A."/>
        </authorList>
    </citation>
    <scope>NUCLEOTIDE SEQUENCE</scope>
    <source>
        <strain evidence="1">28 12/20/2015</strain>
    </source>
</reference>
<organism evidence="1 2">
    <name type="scientific">Cetraspora pellucida</name>
    <dbReference type="NCBI Taxonomy" id="1433469"/>
    <lineage>
        <taxon>Eukaryota</taxon>
        <taxon>Fungi</taxon>
        <taxon>Fungi incertae sedis</taxon>
        <taxon>Mucoromycota</taxon>
        <taxon>Glomeromycotina</taxon>
        <taxon>Glomeromycetes</taxon>
        <taxon>Diversisporales</taxon>
        <taxon>Gigasporaceae</taxon>
        <taxon>Cetraspora</taxon>
    </lineage>
</organism>
<evidence type="ECO:0000313" key="1">
    <source>
        <dbReference type="EMBL" id="CAG8770513.1"/>
    </source>
</evidence>
<proteinExistence type="predicted"/>
<keyword evidence="2" id="KW-1185">Reference proteome</keyword>
<sequence>QIVITKNPNYNHEILFRDANNEWKKYKKVPNIQRIIDEFFNTPVSLQGYPILYIQHSTQSINNNSYMN</sequence>
<dbReference type="Proteomes" id="UP000789366">
    <property type="component" value="Unassembled WGS sequence"/>
</dbReference>
<name>A0ACA9QZM0_9GLOM</name>
<feature type="non-terminal residue" evidence="1">
    <location>
        <position position="68"/>
    </location>
</feature>
<dbReference type="EMBL" id="CAJVPW010053711">
    <property type="protein sequence ID" value="CAG8770513.1"/>
    <property type="molecule type" value="Genomic_DNA"/>
</dbReference>
<evidence type="ECO:0000313" key="2">
    <source>
        <dbReference type="Proteomes" id="UP000789366"/>
    </source>
</evidence>
<protein>
    <submittedName>
        <fullName evidence="1">13704_t:CDS:1</fullName>
    </submittedName>
</protein>
<comment type="caution">
    <text evidence="1">The sequence shown here is derived from an EMBL/GenBank/DDBJ whole genome shotgun (WGS) entry which is preliminary data.</text>
</comment>
<gene>
    <name evidence="1" type="ORF">SPELUC_LOCUS15751</name>
</gene>